<evidence type="ECO:0000313" key="1">
    <source>
        <dbReference type="EMBL" id="OGD87463.1"/>
    </source>
</evidence>
<comment type="caution">
    <text evidence="1">The sequence shown here is derived from an EMBL/GenBank/DDBJ whole genome shotgun (WGS) entry which is preliminary data.</text>
</comment>
<organism evidence="1 2">
    <name type="scientific">Candidatus Curtissbacteria bacterium RIFCSPHIGHO2_01_FULL_40_12</name>
    <dbReference type="NCBI Taxonomy" id="1797710"/>
    <lineage>
        <taxon>Bacteria</taxon>
        <taxon>Candidatus Curtissiibacteriota</taxon>
    </lineage>
</organism>
<gene>
    <name evidence="1" type="ORF">A2693_01205</name>
</gene>
<protein>
    <submittedName>
        <fullName evidence="1">Uncharacterized protein</fullName>
    </submittedName>
</protein>
<name>A0A1F5G6F1_9BACT</name>
<evidence type="ECO:0000313" key="2">
    <source>
        <dbReference type="Proteomes" id="UP000178577"/>
    </source>
</evidence>
<dbReference type="Proteomes" id="UP000178577">
    <property type="component" value="Unassembled WGS sequence"/>
</dbReference>
<proteinExistence type="predicted"/>
<dbReference type="AlphaFoldDB" id="A0A1F5G6F1"/>
<dbReference type="EMBL" id="MFAY01000058">
    <property type="protein sequence ID" value="OGD87463.1"/>
    <property type="molecule type" value="Genomic_DNA"/>
</dbReference>
<accession>A0A1F5G6F1</accession>
<sequence>MARPENPTPTAEIDQIQTEAQKRAMEACTKELQSQREDVLQRSAKRGHIAFWLREDKTRHKPNERRIFVFDPDQEGKIFYFATAAADVPISDIETPDKPFDILINVRKNRSVHDVGDVGRSVNEFLQEFFPEIFGTSFSFYSSPQAYREERPIFHFSPASQIVRNIREARTHRKRSKV</sequence>
<reference evidence="1 2" key="1">
    <citation type="journal article" date="2016" name="Nat. Commun.">
        <title>Thousands of microbial genomes shed light on interconnected biogeochemical processes in an aquifer system.</title>
        <authorList>
            <person name="Anantharaman K."/>
            <person name="Brown C.T."/>
            <person name="Hug L.A."/>
            <person name="Sharon I."/>
            <person name="Castelle C.J."/>
            <person name="Probst A.J."/>
            <person name="Thomas B.C."/>
            <person name="Singh A."/>
            <person name="Wilkins M.J."/>
            <person name="Karaoz U."/>
            <person name="Brodie E.L."/>
            <person name="Williams K.H."/>
            <person name="Hubbard S.S."/>
            <person name="Banfield J.F."/>
        </authorList>
    </citation>
    <scope>NUCLEOTIDE SEQUENCE [LARGE SCALE GENOMIC DNA]</scope>
</reference>